<dbReference type="InterPro" id="IPR057654">
    <property type="entry name" value="Znf-CCCH_tandem"/>
</dbReference>
<comment type="caution">
    <text evidence="5">The sequence shown here is derived from an EMBL/GenBank/DDBJ whole genome shotgun (WGS) entry which is preliminary data.</text>
</comment>
<evidence type="ECO:0000313" key="5">
    <source>
        <dbReference type="EMBL" id="KAK3358039.1"/>
    </source>
</evidence>
<gene>
    <name evidence="5" type="ORF">B0T25DRAFT_449759</name>
</gene>
<feature type="domain" description="DUF7923" evidence="3">
    <location>
        <begin position="87"/>
        <end position="263"/>
    </location>
</feature>
<dbReference type="InterPro" id="IPR057683">
    <property type="entry name" value="DUF7923"/>
</dbReference>
<name>A0AAJ0HNW0_9PEZI</name>
<dbReference type="PANTHER" id="PTHR37543:SF1">
    <property type="entry name" value="CCCH ZINC FINGER DNA BINDING PROTEIN (AFU_ORTHOLOGUE AFUA_5G12760)"/>
    <property type="match status" value="1"/>
</dbReference>
<dbReference type="EMBL" id="JAUIQD010000003">
    <property type="protein sequence ID" value="KAK3358039.1"/>
    <property type="molecule type" value="Genomic_DNA"/>
</dbReference>
<evidence type="ECO:0000256" key="1">
    <source>
        <dbReference type="SAM" id="Coils"/>
    </source>
</evidence>
<evidence type="ECO:0000256" key="2">
    <source>
        <dbReference type="SAM" id="MobiDB-lite"/>
    </source>
</evidence>
<dbReference type="Proteomes" id="UP001275084">
    <property type="component" value="Unassembled WGS sequence"/>
</dbReference>
<reference evidence="5" key="1">
    <citation type="journal article" date="2023" name="Mol. Phylogenet. Evol.">
        <title>Genome-scale phylogeny and comparative genomics of the fungal order Sordariales.</title>
        <authorList>
            <person name="Hensen N."/>
            <person name="Bonometti L."/>
            <person name="Westerberg I."/>
            <person name="Brannstrom I.O."/>
            <person name="Guillou S."/>
            <person name="Cros-Aarteil S."/>
            <person name="Calhoun S."/>
            <person name="Haridas S."/>
            <person name="Kuo A."/>
            <person name="Mondo S."/>
            <person name="Pangilinan J."/>
            <person name="Riley R."/>
            <person name="LaButti K."/>
            <person name="Andreopoulos B."/>
            <person name="Lipzen A."/>
            <person name="Chen C."/>
            <person name="Yan M."/>
            <person name="Daum C."/>
            <person name="Ng V."/>
            <person name="Clum A."/>
            <person name="Steindorff A."/>
            <person name="Ohm R.A."/>
            <person name="Martin F."/>
            <person name="Silar P."/>
            <person name="Natvig D.O."/>
            <person name="Lalanne C."/>
            <person name="Gautier V."/>
            <person name="Ament-Velasquez S.L."/>
            <person name="Kruys A."/>
            <person name="Hutchinson M.I."/>
            <person name="Powell A.J."/>
            <person name="Barry K."/>
            <person name="Miller A.N."/>
            <person name="Grigoriev I.V."/>
            <person name="Debuchy R."/>
            <person name="Gladieux P."/>
            <person name="Hiltunen Thoren M."/>
            <person name="Johannesson H."/>
        </authorList>
    </citation>
    <scope>NUCLEOTIDE SEQUENCE</scope>
    <source>
        <strain evidence="5">CBS 955.72</strain>
    </source>
</reference>
<proteinExistence type="predicted"/>
<dbReference type="AlphaFoldDB" id="A0AAJ0HNW0"/>
<feature type="coiled-coil region" evidence="1">
    <location>
        <begin position="39"/>
        <end position="76"/>
    </location>
</feature>
<feature type="region of interest" description="Disordered" evidence="2">
    <location>
        <begin position="286"/>
        <end position="347"/>
    </location>
</feature>
<protein>
    <recommendedName>
        <fullName evidence="7">C3H1-type domain-containing protein</fullName>
    </recommendedName>
</protein>
<reference evidence="5" key="2">
    <citation type="submission" date="2023-06" db="EMBL/GenBank/DDBJ databases">
        <authorList>
            <consortium name="Lawrence Berkeley National Laboratory"/>
            <person name="Haridas S."/>
            <person name="Hensen N."/>
            <person name="Bonometti L."/>
            <person name="Westerberg I."/>
            <person name="Brannstrom I.O."/>
            <person name="Guillou S."/>
            <person name="Cros-Aarteil S."/>
            <person name="Calhoun S."/>
            <person name="Kuo A."/>
            <person name="Mondo S."/>
            <person name="Pangilinan J."/>
            <person name="Riley R."/>
            <person name="Labutti K."/>
            <person name="Andreopoulos B."/>
            <person name="Lipzen A."/>
            <person name="Chen C."/>
            <person name="Yanf M."/>
            <person name="Daum C."/>
            <person name="Ng V."/>
            <person name="Clum A."/>
            <person name="Steindorff A."/>
            <person name="Ohm R."/>
            <person name="Martin F."/>
            <person name="Silar P."/>
            <person name="Natvig D."/>
            <person name="Lalanne C."/>
            <person name="Gautier V."/>
            <person name="Ament-Velasquez S.L."/>
            <person name="Kruys A."/>
            <person name="Hutchinson M.I."/>
            <person name="Powell A.J."/>
            <person name="Barry K."/>
            <person name="Miller A.N."/>
            <person name="Grigoriev I.V."/>
            <person name="Debuchy R."/>
            <person name="Gladieux P."/>
            <person name="Thoren M.H."/>
            <person name="Johannesson H."/>
        </authorList>
    </citation>
    <scope>NUCLEOTIDE SEQUENCE</scope>
    <source>
        <strain evidence="5">CBS 955.72</strain>
    </source>
</reference>
<keyword evidence="1" id="KW-0175">Coiled coil</keyword>
<keyword evidence="6" id="KW-1185">Reference proteome</keyword>
<dbReference type="Pfam" id="PF25540">
    <property type="entry name" value="DUF7923"/>
    <property type="match status" value="1"/>
</dbReference>
<dbReference type="PANTHER" id="PTHR37543">
    <property type="entry name" value="CCCH ZINC FINGER DNA BINDING PROTEIN (AFU_ORTHOLOGUE AFUA_5G12760)"/>
    <property type="match status" value="1"/>
</dbReference>
<evidence type="ECO:0000259" key="3">
    <source>
        <dbReference type="Pfam" id="PF25540"/>
    </source>
</evidence>
<evidence type="ECO:0000259" key="4">
    <source>
        <dbReference type="Pfam" id="PF25543"/>
    </source>
</evidence>
<accession>A0AAJ0HNW0</accession>
<evidence type="ECO:0008006" key="7">
    <source>
        <dbReference type="Google" id="ProtNLM"/>
    </source>
</evidence>
<feature type="domain" description="Tandem CCCH zinc finger" evidence="4">
    <location>
        <begin position="443"/>
        <end position="492"/>
    </location>
</feature>
<dbReference type="Pfam" id="PF25543">
    <property type="entry name" value="zf-CCCH_tandem"/>
    <property type="match status" value="1"/>
</dbReference>
<organism evidence="5 6">
    <name type="scientific">Lasiosphaeria hispida</name>
    <dbReference type="NCBI Taxonomy" id="260671"/>
    <lineage>
        <taxon>Eukaryota</taxon>
        <taxon>Fungi</taxon>
        <taxon>Dikarya</taxon>
        <taxon>Ascomycota</taxon>
        <taxon>Pezizomycotina</taxon>
        <taxon>Sordariomycetes</taxon>
        <taxon>Sordariomycetidae</taxon>
        <taxon>Sordariales</taxon>
        <taxon>Lasiosphaeriaceae</taxon>
        <taxon>Lasiosphaeria</taxon>
    </lineage>
</organism>
<sequence length="509" mass="56551">MSGSYEDFDNADPAEQYISPLHDLHQLEKIRAPVENRLKLAYEDLIRKYREKCADFEREKRNAQVWEREQRFVEKELTGIKSKLEASGFVFVIIDGDGAVFHESLIAEGEEGGKAAAHELNQQLKTQMYENYNMSNIDIMVQVVLSVEGLTKALHASNTLRTFDSTILARFARGFCRAQPFFTVVDVGYGKEQADNKVRKVFELMEKNLQCRMLILGGCHDNGYATFLESFRNNHKIALLETTPAAADFRKLPFGRLSLPTVFRSEPLPAKVDAFSSRAVPPPPGFNGFSRSAASPAPLPPSPFGQITNGSPRPAPAVLAPPKSTTPVISEPTRRDSNGKSASSWAAVGRSAGVQTIDISSKKTSTKERPFYLLNKNNERLDIPLPKLEPAAQTSFDNKTKKNNGVNFCNRFHLTGHCKQSESTGYCPYIHGERLSAAEQVLLRIRARHLPCGSSSHCWDILCTLGHHCANGSSCYFGDGCRFAETHGMDTTPTIKIYEDGTREVIVSK</sequence>
<evidence type="ECO:0000313" key="6">
    <source>
        <dbReference type="Proteomes" id="UP001275084"/>
    </source>
</evidence>